<dbReference type="InterPro" id="IPR050556">
    <property type="entry name" value="Type_II_TA_system_RNase"/>
</dbReference>
<dbReference type="AlphaFoldDB" id="A0A2U1SPV2"/>
<dbReference type="GO" id="GO:0000287">
    <property type="term" value="F:magnesium ion binding"/>
    <property type="evidence" value="ECO:0007669"/>
    <property type="project" value="UniProtKB-UniRule"/>
</dbReference>
<accession>A0A2U1SPV2</accession>
<dbReference type="InterPro" id="IPR002716">
    <property type="entry name" value="PIN_dom"/>
</dbReference>
<dbReference type="EMBL" id="PUIV01000017">
    <property type="protein sequence ID" value="PWB93647.1"/>
    <property type="molecule type" value="Genomic_DNA"/>
</dbReference>
<dbReference type="OrthoDB" id="5458135at2"/>
<dbReference type="Gene3D" id="3.40.50.1010">
    <property type="entry name" value="5'-nuclease"/>
    <property type="match status" value="1"/>
</dbReference>
<comment type="function">
    <text evidence="8">Toxic component of a toxin-antitoxin (TA) system. An RNase.</text>
</comment>
<dbReference type="EC" id="3.1.-.-" evidence="8"/>
<dbReference type="Pfam" id="PF01850">
    <property type="entry name" value="PIN"/>
    <property type="match status" value="1"/>
</dbReference>
<keyword evidence="11" id="KW-1185">Reference proteome</keyword>
<evidence type="ECO:0000256" key="1">
    <source>
        <dbReference type="ARBA" id="ARBA00001946"/>
    </source>
</evidence>
<dbReference type="SUPFAM" id="SSF88723">
    <property type="entry name" value="PIN domain-like"/>
    <property type="match status" value="1"/>
</dbReference>
<dbReference type="GO" id="GO:0090729">
    <property type="term" value="F:toxin activity"/>
    <property type="evidence" value="ECO:0007669"/>
    <property type="project" value="UniProtKB-KW"/>
</dbReference>
<evidence type="ECO:0000256" key="5">
    <source>
        <dbReference type="ARBA" id="ARBA00022801"/>
    </source>
</evidence>
<reference evidence="10 11" key="1">
    <citation type="journal article" date="2018" name="Appl. Microbiol. Biotechnol.">
        <title>Co-cultivation of the strictly anaerobic methanogen Methanosarcina barkeri with aerobic methanotrophs in an oxygen-limited membrane bioreactor.</title>
        <authorList>
            <person name="In 't Zandt M.H."/>
            <person name="van den Bosch T.J.M."/>
            <person name="Rijkers R."/>
            <person name="van Kessel M.A.H.J."/>
            <person name="Jetten M.S.M."/>
            <person name="Welte C.U."/>
        </authorList>
    </citation>
    <scope>NUCLEOTIDE SEQUENCE [LARGE SCALE GENOMIC DNA]</scope>
    <source>
        <strain evidence="10 11">DSM 17706</strain>
    </source>
</reference>
<dbReference type="Proteomes" id="UP000245137">
    <property type="component" value="Unassembled WGS sequence"/>
</dbReference>
<evidence type="ECO:0000259" key="9">
    <source>
        <dbReference type="Pfam" id="PF01850"/>
    </source>
</evidence>
<dbReference type="InterPro" id="IPR029060">
    <property type="entry name" value="PIN-like_dom_sf"/>
</dbReference>
<protein>
    <recommendedName>
        <fullName evidence="8">Ribonuclease VapC</fullName>
        <shortName evidence="8">RNase VapC</shortName>
        <ecNumber evidence="8">3.1.-.-</ecNumber>
    </recommendedName>
    <alternativeName>
        <fullName evidence="8">Toxin VapC</fullName>
    </alternativeName>
</protein>
<proteinExistence type="inferred from homology"/>
<feature type="binding site" evidence="8">
    <location>
        <position position="5"/>
    </location>
    <ligand>
        <name>Mg(2+)</name>
        <dbReference type="ChEBI" id="CHEBI:18420"/>
    </ligand>
</feature>
<keyword evidence="8" id="KW-0800">Toxin</keyword>
<feature type="domain" description="PIN" evidence="9">
    <location>
        <begin position="2"/>
        <end position="130"/>
    </location>
</feature>
<evidence type="ECO:0000256" key="4">
    <source>
        <dbReference type="ARBA" id="ARBA00022723"/>
    </source>
</evidence>
<dbReference type="RefSeq" id="WP_108917442.1">
    <property type="nucleotide sequence ID" value="NZ_BGJY01000009.1"/>
</dbReference>
<keyword evidence="2 8" id="KW-1277">Toxin-antitoxin system</keyword>
<evidence type="ECO:0000256" key="2">
    <source>
        <dbReference type="ARBA" id="ARBA00022649"/>
    </source>
</evidence>
<dbReference type="GO" id="GO:0004540">
    <property type="term" value="F:RNA nuclease activity"/>
    <property type="evidence" value="ECO:0007669"/>
    <property type="project" value="InterPro"/>
</dbReference>
<dbReference type="InterPro" id="IPR022907">
    <property type="entry name" value="VapC_family"/>
</dbReference>
<sequence length="139" mass="15519">MILLDTNVVSELVKARPHPLVLAWLDRHPFSSVWISTISVMELRFGLELLDPSRRKAELAAALARLTESTFGDRIAPFDLKAAEAAGRLAAARRRNGTTVDHRDTQIAGIALAHRARLVTRNIRDFADLDVEVTNPWNE</sequence>
<feature type="binding site" evidence="8">
    <location>
        <position position="104"/>
    </location>
    <ligand>
        <name>Mg(2+)</name>
        <dbReference type="ChEBI" id="CHEBI:18420"/>
    </ligand>
</feature>
<gene>
    <name evidence="8" type="primary">vapC</name>
    <name evidence="10" type="ORF">C5689_11625</name>
</gene>
<dbReference type="HAMAP" id="MF_00265">
    <property type="entry name" value="VapC_Nob1"/>
    <property type="match status" value="1"/>
</dbReference>
<evidence type="ECO:0000313" key="11">
    <source>
        <dbReference type="Proteomes" id="UP000245137"/>
    </source>
</evidence>
<keyword evidence="3 8" id="KW-0540">Nuclease</keyword>
<evidence type="ECO:0000256" key="8">
    <source>
        <dbReference type="HAMAP-Rule" id="MF_00265"/>
    </source>
</evidence>
<comment type="caution">
    <text evidence="10">The sequence shown here is derived from an EMBL/GenBank/DDBJ whole genome shotgun (WGS) entry which is preliminary data.</text>
</comment>
<name>A0A2U1SPV2_METSR</name>
<evidence type="ECO:0000256" key="3">
    <source>
        <dbReference type="ARBA" id="ARBA00022722"/>
    </source>
</evidence>
<evidence type="ECO:0000256" key="6">
    <source>
        <dbReference type="ARBA" id="ARBA00022842"/>
    </source>
</evidence>
<keyword evidence="5 8" id="KW-0378">Hydrolase</keyword>
<dbReference type="PANTHER" id="PTHR33653:SF1">
    <property type="entry name" value="RIBONUCLEASE VAPC2"/>
    <property type="match status" value="1"/>
</dbReference>
<organism evidence="10 11">
    <name type="scientific">Methylosinus sporium</name>
    <dbReference type="NCBI Taxonomy" id="428"/>
    <lineage>
        <taxon>Bacteria</taxon>
        <taxon>Pseudomonadati</taxon>
        <taxon>Pseudomonadota</taxon>
        <taxon>Alphaproteobacteria</taxon>
        <taxon>Hyphomicrobiales</taxon>
        <taxon>Methylocystaceae</taxon>
        <taxon>Methylosinus</taxon>
    </lineage>
</organism>
<comment type="cofactor">
    <cofactor evidence="1 8">
        <name>Mg(2+)</name>
        <dbReference type="ChEBI" id="CHEBI:18420"/>
    </cofactor>
</comment>
<dbReference type="GO" id="GO:0016787">
    <property type="term" value="F:hydrolase activity"/>
    <property type="evidence" value="ECO:0007669"/>
    <property type="project" value="UniProtKB-KW"/>
</dbReference>
<evidence type="ECO:0000256" key="7">
    <source>
        <dbReference type="ARBA" id="ARBA00038093"/>
    </source>
</evidence>
<comment type="similarity">
    <text evidence="7 8">Belongs to the PINc/VapC protein family.</text>
</comment>
<keyword evidence="4 8" id="KW-0479">Metal-binding</keyword>
<dbReference type="CDD" id="cd18731">
    <property type="entry name" value="PIN_NgFitB-like"/>
    <property type="match status" value="1"/>
</dbReference>
<evidence type="ECO:0000313" key="10">
    <source>
        <dbReference type="EMBL" id="PWB93647.1"/>
    </source>
</evidence>
<dbReference type="PANTHER" id="PTHR33653">
    <property type="entry name" value="RIBONUCLEASE VAPC2"/>
    <property type="match status" value="1"/>
</dbReference>
<keyword evidence="6 8" id="KW-0460">Magnesium</keyword>